<comment type="caution">
    <text evidence="14">The sequence shown here is derived from an EMBL/GenBank/DDBJ whole genome shotgun (WGS) entry which is preliminary data.</text>
</comment>
<evidence type="ECO:0000256" key="9">
    <source>
        <dbReference type="ARBA" id="ARBA00022968"/>
    </source>
</evidence>
<keyword evidence="7" id="KW-0812">Transmembrane</keyword>
<name>A0A1F5B4X9_9BACT</name>
<dbReference type="PANTHER" id="PTHR10859">
    <property type="entry name" value="GLYCOSYL TRANSFERASE"/>
    <property type="match status" value="1"/>
</dbReference>
<evidence type="ECO:0000256" key="2">
    <source>
        <dbReference type="ARBA" id="ARBA00004922"/>
    </source>
</evidence>
<dbReference type="InterPro" id="IPR035518">
    <property type="entry name" value="DPG_synthase"/>
</dbReference>
<organism evidence="14 15">
    <name type="scientific">Candidatus Azambacteria bacterium RIFCSPHIGHO2_01_FULL_40_24</name>
    <dbReference type="NCBI Taxonomy" id="1797301"/>
    <lineage>
        <taxon>Bacteria</taxon>
        <taxon>Candidatus Azamiibacteriota</taxon>
    </lineage>
</organism>
<keyword evidence="10" id="KW-1133">Transmembrane helix</keyword>
<evidence type="ECO:0000256" key="6">
    <source>
        <dbReference type="ARBA" id="ARBA00022679"/>
    </source>
</evidence>
<evidence type="ECO:0000256" key="5">
    <source>
        <dbReference type="ARBA" id="ARBA00022676"/>
    </source>
</evidence>
<proteinExistence type="inferred from homology"/>
<evidence type="ECO:0000256" key="7">
    <source>
        <dbReference type="ARBA" id="ARBA00022692"/>
    </source>
</evidence>
<evidence type="ECO:0000256" key="3">
    <source>
        <dbReference type="ARBA" id="ARBA00006739"/>
    </source>
</evidence>
<dbReference type="Gene3D" id="3.90.550.10">
    <property type="entry name" value="Spore Coat Polysaccharide Biosynthesis Protein SpsA, Chain A"/>
    <property type="match status" value="1"/>
</dbReference>
<keyword evidence="6" id="KW-0808">Transferase</keyword>
<evidence type="ECO:0000256" key="11">
    <source>
        <dbReference type="ARBA" id="ARBA00023136"/>
    </source>
</evidence>
<comment type="catalytic activity">
    <reaction evidence="12">
        <text>a di-trans,poly-cis-dolichyl phosphate + UDP-alpha-D-glucose = a di-trans,poly-cis-dolichyl beta-D-glucosyl phosphate + UDP</text>
        <dbReference type="Rhea" id="RHEA:15401"/>
        <dbReference type="Rhea" id="RHEA-COMP:19498"/>
        <dbReference type="Rhea" id="RHEA-COMP:19502"/>
        <dbReference type="ChEBI" id="CHEBI:57525"/>
        <dbReference type="ChEBI" id="CHEBI:57683"/>
        <dbReference type="ChEBI" id="CHEBI:58223"/>
        <dbReference type="ChEBI" id="CHEBI:58885"/>
        <dbReference type="EC" id="2.4.1.117"/>
    </reaction>
    <physiologicalReaction direction="left-to-right" evidence="12">
        <dbReference type="Rhea" id="RHEA:15402"/>
    </physiologicalReaction>
</comment>
<dbReference type="InterPro" id="IPR029044">
    <property type="entry name" value="Nucleotide-diphossugar_trans"/>
</dbReference>
<dbReference type="CDD" id="cd04188">
    <property type="entry name" value="DPG_synthase"/>
    <property type="match status" value="1"/>
</dbReference>
<comment type="pathway">
    <text evidence="2">Protein modification; protein glycosylation.</text>
</comment>
<evidence type="ECO:0000256" key="4">
    <source>
        <dbReference type="ARBA" id="ARBA00012583"/>
    </source>
</evidence>
<accession>A0A1F5B4X9</accession>
<sequence>MLKHLSVIIPAYNEEYRIKITLAAVYNYLLRQDYTWEVIVVSDGSKDRTVEVVSEFISNKPGISLIANTKNYGKGYVVRQGMLQAEGQFRLFTDADNSTTIEQIEKFWPYLTDDDYDIAIGSIEVSGAEIHERAQWYRRAFGKYSKYIIRIVAGLWSIHDTQRGFKLFTAKAAQNVFSRTKIDRFGFDIEVLALAKKIGYKIKEVPVVWDNPGDSKVSLKSYFEVLKDLFKIRYYLWFNIYDIKKI</sequence>
<dbReference type="GO" id="GO:0006487">
    <property type="term" value="P:protein N-linked glycosylation"/>
    <property type="evidence" value="ECO:0007669"/>
    <property type="project" value="TreeGrafter"/>
</dbReference>
<dbReference type="EMBL" id="MEYK01000005">
    <property type="protein sequence ID" value="OGD25678.1"/>
    <property type="molecule type" value="Genomic_DNA"/>
</dbReference>
<keyword evidence="9" id="KW-0735">Signal-anchor</keyword>
<dbReference type="InterPro" id="IPR001173">
    <property type="entry name" value="Glyco_trans_2-like"/>
</dbReference>
<dbReference type="AlphaFoldDB" id="A0A1F5B4X9"/>
<evidence type="ECO:0000313" key="14">
    <source>
        <dbReference type="EMBL" id="OGD25678.1"/>
    </source>
</evidence>
<evidence type="ECO:0000313" key="15">
    <source>
        <dbReference type="Proteomes" id="UP000176431"/>
    </source>
</evidence>
<comment type="subcellular location">
    <subcellularLocation>
        <location evidence="1">Endoplasmic reticulum membrane</location>
        <topology evidence="1">Single-pass membrane protein</topology>
    </subcellularLocation>
</comment>
<dbReference type="EC" id="2.4.1.117" evidence="4"/>
<feature type="domain" description="Glycosyltransferase 2-like" evidence="13">
    <location>
        <begin position="6"/>
        <end position="176"/>
    </location>
</feature>
<dbReference type="SUPFAM" id="SSF53448">
    <property type="entry name" value="Nucleotide-diphospho-sugar transferases"/>
    <property type="match status" value="1"/>
</dbReference>
<keyword evidence="8" id="KW-0256">Endoplasmic reticulum</keyword>
<evidence type="ECO:0000256" key="8">
    <source>
        <dbReference type="ARBA" id="ARBA00022824"/>
    </source>
</evidence>
<dbReference type="Pfam" id="PF00535">
    <property type="entry name" value="Glycos_transf_2"/>
    <property type="match status" value="1"/>
</dbReference>
<gene>
    <name evidence="14" type="ORF">A2819_02175</name>
</gene>
<keyword evidence="5" id="KW-0328">Glycosyltransferase</keyword>
<dbReference type="PANTHER" id="PTHR10859:SF91">
    <property type="entry name" value="DOLICHYL-PHOSPHATE BETA-GLUCOSYLTRANSFERASE"/>
    <property type="match status" value="1"/>
</dbReference>
<dbReference type="GO" id="GO:0004581">
    <property type="term" value="F:dolichyl-phosphate beta-glucosyltransferase activity"/>
    <property type="evidence" value="ECO:0007669"/>
    <property type="project" value="UniProtKB-EC"/>
</dbReference>
<comment type="similarity">
    <text evidence="3">Belongs to the glycosyltransferase 2 family.</text>
</comment>
<protein>
    <recommendedName>
        <fullName evidence="4">dolichyl-phosphate beta-glucosyltransferase</fullName>
        <ecNumber evidence="4">2.4.1.117</ecNumber>
    </recommendedName>
</protein>
<reference evidence="14 15" key="1">
    <citation type="journal article" date="2016" name="Nat. Commun.">
        <title>Thousands of microbial genomes shed light on interconnected biogeochemical processes in an aquifer system.</title>
        <authorList>
            <person name="Anantharaman K."/>
            <person name="Brown C.T."/>
            <person name="Hug L.A."/>
            <person name="Sharon I."/>
            <person name="Castelle C.J."/>
            <person name="Probst A.J."/>
            <person name="Thomas B.C."/>
            <person name="Singh A."/>
            <person name="Wilkins M.J."/>
            <person name="Karaoz U."/>
            <person name="Brodie E.L."/>
            <person name="Williams K.H."/>
            <person name="Hubbard S.S."/>
            <person name="Banfield J.F."/>
        </authorList>
    </citation>
    <scope>NUCLEOTIDE SEQUENCE [LARGE SCALE GENOMIC DNA]</scope>
</reference>
<keyword evidence="11" id="KW-0472">Membrane</keyword>
<dbReference type="Proteomes" id="UP000176431">
    <property type="component" value="Unassembled WGS sequence"/>
</dbReference>
<evidence type="ECO:0000256" key="1">
    <source>
        <dbReference type="ARBA" id="ARBA00004389"/>
    </source>
</evidence>
<evidence type="ECO:0000259" key="13">
    <source>
        <dbReference type="Pfam" id="PF00535"/>
    </source>
</evidence>
<evidence type="ECO:0000256" key="10">
    <source>
        <dbReference type="ARBA" id="ARBA00022989"/>
    </source>
</evidence>
<evidence type="ECO:0000256" key="12">
    <source>
        <dbReference type="ARBA" id="ARBA00045097"/>
    </source>
</evidence>